<accession>Q5BYK3</accession>
<dbReference type="EMBL" id="AY811633">
    <property type="protein sequence ID" value="AAX27522.1"/>
    <property type="molecule type" value="mRNA"/>
</dbReference>
<organism evidence="1">
    <name type="scientific">Schistosoma japonicum</name>
    <name type="common">Blood fluke</name>
    <dbReference type="NCBI Taxonomy" id="6182"/>
    <lineage>
        <taxon>Eukaryota</taxon>
        <taxon>Metazoa</taxon>
        <taxon>Spiralia</taxon>
        <taxon>Lophotrochozoa</taxon>
        <taxon>Platyhelminthes</taxon>
        <taxon>Trematoda</taxon>
        <taxon>Digenea</taxon>
        <taxon>Strigeidida</taxon>
        <taxon>Schistosomatoidea</taxon>
        <taxon>Schistosomatidae</taxon>
        <taxon>Schistosoma</taxon>
    </lineage>
</organism>
<reference evidence="1" key="1">
    <citation type="submission" date="2005-03" db="EMBL/GenBank/DDBJ databases">
        <authorList>
            <person name="Han Z."/>
        </authorList>
    </citation>
    <scope>NUCLEOTIDE SEQUENCE</scope>
</reference>
<dbReference type="AlphaFoldDB" id="Q5BYK3"/>
<evidence type="ECO:0000313" key="1">
    <source>
        <dbReference type="EMBL" id="AAX27522.1"/>
    </source>
</evidence>
<reference evidence="1" key="2">
    <citation type="journal article" date="2006" name="PLoS Pathog.">
        <title>New perspectives on host-parasite interplay by comparative transcriptomic and proteomic analyses of Schistosoma japonicum.</title>
        <authorList>
            <person name="Liu F."/>
            <person name="Lu J."/>
            <person name="Hu W."/>
            <person name="Wang S.Y."/>
            <person name="Cui S.J."/>
            <person name="Chi M."/>
            <person name="Yan Q."/>
            <person name="Wang X.R."/>
            <person name="Song H.D."/>
            <person name="Xu X.N."/>
            <person name="Wang J.J."/>
            <person name="Zhang X.L."/>
            <person name="Zhang X."/>
            <person name="Wang Z.Q."/>
            <person name="Xue C.L."/>
            <person name="Brindley P.J."/>
            <person name="McManus D.P."/>
            <person name="Yang P.Y."/>
            <person name="Feng Z."/>
            <person name="Chen Z."/>
            <person name="Han Z.G."/>
        </authorList>
    </citation>
    <scope>NUCLEOTIDE SEQUENCE</scope>
</reference>
<proteinExistence type="evidence at transcript level"/>
<sequence length="53" mass="6125">MSLLQMKAAAKNENEIQMHLRRVCQHFSYFATMSDPKSNQKTLTGKSVKLLRN</sequence>
<name>Q5BYK3_SCHJA</name>
<protein>
    <submittedName>
        <fullName evidence="1">Uncharacterized protein</fullName>
    </submittedName>
</protein>